<feature type="region of interest" description="Disordered" evidence="3">
    <location>
        <begin position="337"/>
        <end position="393"/>
    </location>
</feature>
<feature type="region of interest" description="Disordered" evidence="3">
    <location>
        <begin position="409"/>
        <end position="483"/>
    </location>
</feature>
<gene>
    <name evidence="6" type="ORF">SmJEL517_g01122</name>
</gene>
<dbReference type="SUPFAM" id="SSF54427">
    <property type="entry name" value="NTF2-like"/>
    <property type="match status" value="1"/>
</dbReference>
<feature type="region of interest" description="Disordered" evidence="3">
    <location>
        <begin position="176"/>
        <end position="228"/>
    </location>
</feature>
<dbReference type="RefSeq" id="XP_031027270.1">
    <property type="nucleotide sequence ID" value="XM_031167050.1"/>
</dbReference>
<keyword evidence="1 2" id="KW-0694">RNA-binding</keyword>
<evidence type="ECO:0008006" key="8">
    <source>
        <dbReference type="Google" id="ProtNLM"/>
    </source>
</evidence>
<evidence type="ECO:0000256" key="3">
    <source>
        <dbReference type="SAM" id="MobiDB-lite"/>
    </source>
</evidence>
<sequence>MTATATLSTAPQVDGTETKEPVDAYTVGWEFVQQYYTFLNKDPAKLHRFYNKKSTFTFGSECEVVKTKHGQQEIHQRILELGFHDCQVKISNIDSQLSNAGVLVHVLGEMSNRGEASHKFAQTFFLAEQTHGYYVLNDIFRFLKEEVEMEYDEGNPTYADGDDAHHQTHEQATNQYGMTSPLPRAGGLSPAPPPMMARAPSPTRTAQPAPQANHGNTHGNAMSHAADHHAAEEVYQVEPENWEPTAAIKEVKQSPAQPIAIVREAPAVSHPIAPVATAPVVATSSVPSPSAVSAPAVVPPVAIVSPVVPSPVASPQQKPHVPHTTASHVSTIATSHISVQTSPEQPQRGAAPVSQQPTPIQLTQPSSTQAAPPAQQPTPPPNVAKAPVKNEPAKPKTWATLAATPAALPAVTSPTRAQGAPSGSVNGTRPGSPVAQAPPPPPQQQQQQQQQQKQPARPQSRESATDQRRSVSSGTENGKKFPVATVENEKNSIYVKNVIPTITKDIIRDTFSKVGVIKHMDVVPTKGIAFVEFATPESVKKAVEQNLFSTRGTDGQMVNMIAERRRPYPIYPQQNQARSTNGNDGSHQQQQSGSSSRQLQQPQQQQQQQPQKAVSGSVGGQNQGQGQQNKAPKSKKSGNA</sequence>
<proteinExistence type="predicted"/>
<evidence type="ECO:0000313" key="7">
    <source>
        <dbReference type="Proteomes" id="UP000319731"/>
    </source>
</evidence>
<dbReference type="SMART" id="SM00360">
    <property type="entry name" value="RRM"/>
    <property type="match status" value="1"/>
</dbReference>
<dbReference type="GO" id="GO:1990904">
    <property type="term" value="C:ribonucleoprotein complex"/>
    <property type="evidence" value="ECO:0007669"/>
    <property type="project" value="TreeGrafter"/>
</dbReference>
<feature type="compositionally biased region" description="Polar residues" evidence="3">
    <location>
        <begin position="203"/>
        <end position="220"/>
    </location>
</feature>
<dbReference type="Gene3D" id="3.10.450.50">
    <property type="match status" value="1"/>
</dbReference>
<dbReference type="GO" id="GO:0005829">
    <property type="term" value="C:cytosol"/>
    <property type="evidence" value="ECO:0007669"/>
    <property type="project" value="TreeGrafter"/>
</dbReference>
<dbReference type="PROSITE" id="PS50102">
    <property type="entry name" value="RRM"/>
    <property type="match status" value="1"/>
</dbReference>
<dbReference type="PROSITE" id="PS50177">
    <property type="entry name" value="NTF2_DOMAIN"/>
    <property type="match status" value="1"/>
</dbReference>
<dbReference type="AlphaFoldDB" id="A0A507C6I6"/>
<dbReference type="InterPro" id="IPR002075">
    <property type="entry name" value="NTF2_dom"/>
</dbReference>
<dbReference type="Proteomes" id="UP000319731">
    <property type="component" value="Unassembled WGS sequence"/>
</dbReference>
<dbReference type="InterPro" id="IPR035979">
    <property type="entry name" value="RBD_domain_sf"/>
</dbReference>
<evidence type="ECO:0000259" key="5">
    <source>
        <dbReference type="PROSITE" id="PS50177"/>
    </source>
</evidence>
<dbReference type="EMBL" id="QEAO01000003">
    <property type="protein sequence ID" value="TPX37200.1"/>
    <property type="molecule type" value="Genomic_DNA"/>
</dbReference>
<feature type="compositionally biased region" description="Low complexity" evidence="3">
    <location>
        <begin position="363"/>
        <end position="373"/>
    </location>
</feature>
<dbReference type="InterPro" id="IPR039539">
    <property type="entry name" value="Ras_GTPase_bind_prot"/>
</dbReference>
<dbReference type="InterPro" id="IPR032710">
    <property type="entry name" value="NTF2-like_dom_sf"/>
</dbReference>
<dbReference type="Pfam" id="PF00076">
    <property type="entry name" value="RRM_1"/>
    <property type="match status" value="1"/>
</dbReference>
<feature type="domain" description="RRM" evidence="4">
    <location>
        <begin position="491"/>
        <end position="565"/>
    </location>
</feature>
<feature type="compositionally biased region" description="Low complexity" evidence="3">
    <location>
        <begin position="588"/>
        <end position="616"/>
    </location>
</feature>
<evidence type="ECO:0000313" key="6">
    <source>
        <dbReference type="EMBL" id="TPX37200.1"/>
    </source>
</evidence>
<organism evidence="6 7">
    <name type="scientific">Synchytrium microbalum</name>
    <dbReference type="NCBI Taxonomy" id="1806994"/>
    <lineage>
        <taxon>Eukaryota</taxon>
        <taxon>Fungi</taxon>
        <taxon>Fungi incertae sedis</taxon>
        <taxon>Chytridiomycota</taxon>
        <taxon>Chytridiomycota incertae sedis</taxon>
        <taxon>Chytridiomycetes</taxon>
        <taxon>Synchytriales</taxon>
        <taxon>Synchytriaceae</taxon>
        <taxon>Synchytrium</taxon>
    </lineage>
</organism>
<evidence type="ECO:0000259" key="4">
    <source>
        <dbReference type="PROSITE" id="PS50102"/>
    </source>
</evidence>
<dbReference type="InterPro" id="IPR018222">
    <property type="entry name" value="Nuclear_transport_factor_2_euk"/>
</dbReference>
<dbReference type="GO" id="GO:0003729">
    <property type="term" value="F:mRNA binding"/>
    <property type="evidence" value="ECO:0007669"/>
    <property type="project" value="TreeGrafter"/>
</dbReference>
<keyword evidence="7" id="KW-1185">Reference proteome</keyword>
<feature type="region of interest" description="Disordered" evidence="3">
    <location>
        <begin position="573"/>
        <end position="640"/>
    </location>
</feature>
<evidence type="ECO:0000256" key="1">
    <source>
        <dbReference type="ARBA" id="ARBA00022884"/>
    </source>
</evidence>
<dbReference type="CDD" id="cd00780">
    <property type="entry name" value="NTF2"/>
    <property type="match status" value="1"/>
</dbReference>
<dbReference type="InterPro" id="IPR012677">
    <property type="entry name" value="Nucleotide-bd_a/b_plait_sf"/>
</dbReference>
<dbReference type="Pfam" id="PF02136">
    <property type="entry name" value="NTF2"/>
    <property type="match status" value="1"/>
</dbReference>
<feature type="compositionally biased region" description="Low complexity" evidence="3">
    <location>
        <begin position="444"/>
        <end position="458"/>
    </location>
</feature>
<dbReference type="Gene3D" id="3.30.70.330">
    <property type="match status" value="1"/>
</dbReference>
<feature type="compositionally biased region" description="Basic and acidic residues" evidence="3">
    <location>
        <begin position="459"/>
        <end position="469"/>
    </location>
</feature>
<dbReference type="STRING" id="1806994.A0A507C6I6"/>
<feature type="compositionally biased region" description="Polar residues" evidence="3">
    <location>
        <begin position="573"/>
        <end position="587"/>
    </location>
</feature>
<dbReference type="InterPro" id="IPR000504">
    <property type="entry name" value="RRM_dom"/>
</dbReference>
<comment type="caution">
    <text evidence="6">The sequence shown here is derived from an EMBL/GenBank/DDBJ whole genome shotgun (WGS) entry which is preliminary data.</text>
</comment>
<dbReference type="OrthoDB" id="339151at2759"/>
<dbReference type="PANTHER" id="PTHR10693">
    <property type="entry name" value="RAS GTPASE-ACTIVATING PROTEIN-BINDING PROTEIN"/>
    <property type="match status" value="1"/>
</dbReference>
<feature type="domain" description="NTF2" evidence="5">
    <location>
        <begin position="27"/>
        <end position="142"/>
    </location>
</feature>
<dbReference type="PANTHER" id="PTHR10693:SF20">
    <property type="entry name" value="AT27578P"/>
    <property type="match status" value="1"/>
</dbReference>
<accession>A0A507C6I6</accession>
<feature type="compositionally biased region" description="Polar residues" evidence="3">
    <location>
        <begin position="353"/>
        <end position="362"/>
    </location>
</feature>
<protein>
    <recommendedName>
        <fullName evidence="8">NTF2 domain-containing protein</fullName>
    </recommendedName>
</protein>
<dbReference type="FunFam" id="3.10.450.50:FF:000003">
    <property type="entry name" value="Nuclear transport factor 2 family protein"/>
    <property type="match status" value="1"/>
</dbReference>
<dbReference type="SUPFAM" id="SSF54928">
    <property type="entry name" value="RNA-binding domain, RBD"/>
    <property type="match status" value="1"/>
</dbReference>
<name>A0A507C6I6_9FUNG</name>
<evidence type="ECO:0000256" key="2">
    <source>
        <dbReference type="PROSITE-ProRule" id="PRU00176"/>
    </source>
</evidence>
<dbReference type="GeneID" id="42002347"/>
<dbReference type="CDD" id="cd00590">
    <property type="entry name" value="RRM_SF"/>
    <property type="match status" value="1"/>
</dbReference>
<reference evidence="6 7" key="1">
    <citation type="journal article" date="2019" name="Sci. Rep.">
        <title>Comparative genomics of chytrid fungi reveal insights into the obligate biotrophic and pathogenic lifestyle of Synchytrium endobioticum.</title>
        <authorList>
            <person name="van de Vossenberg B.T.L.H."/>
            <person name="Warris S."/>
            <person name="Nguyen H.D.T."/>
            <person name="van Gent-Pelzer M.P.E."/>
            <person name="Joly D.L."/>
            <person name="van de Geest H.C."/>
            <person name="Bonants P.J.M."/>
            <person name="Smith D.S."/>
            <person name="Levesque C.A."/>
            <person name="van der Lee T.A.J."/>
        </authorList>
    </citation>
    <scope>NUCLEOTIDE SEQUENCE [LARGE SCALE GENOMIC DNA]</scope>
    <source>
        <strain evidence="6 7">JEL517</strain>
    </source>
</reference>